<dbReference type="PIR" id="T08876">
    <property type="entry name" value="T08876"/>
</dbReference>
<dbReference type="AlphaFoldDB" id="O24476"/>
<accession>O24476</accession>
<dbReference type="GO" id="GO:0016740">
    <property type="term" value="F:transferase activity"/>
    <property type="evidence" value="ECO:0007669"/>
    <property type="project" value="UniProtKB-KW"/>
</dbReference>
<reference evidence="1" key="1">
    <citation type="submission" date="1997-02" db="EMBL/GenBank/DDBJ databases">
        <title>Induction of phosphoribosylpyrophosphate amidotransferase gene by glutamine in tropical legume root nodules.</title>
        <authorList>
            <person name="Kim J.H."/>
            <person name="Humphreys J.M."/>
            <person name="Verma D.P.S."/>
        </authorList>
    </citation>
    <scope>NUCLEOTIDE SEQUENCE</scope>
</reference>
<evidence type="ECO:0000313" key="1">
    <source>
        <dbReference type="EMBL" id="AAB71761.1"/>
    </source>
</evidence>
<protein>
    <submittedName>
        <fullName evidence="1">Nodule-specific phosphoribosylpyrophosphate amidotransferase</fullName>
    </submittedName>
</protein>
<dbReference type="EMBL" id="U87999">
    <property type="protein sequence ID" value="AAB71761.1"/>
    <property type="molecule type" value="Genomic_DNA"/>
</dbReference>
<proteinExistence type="predicted"/>
<gene>
    <name evidence="1" type="primary">PRAT</name>
</gene>
<name>O24476_SOYBN</name>
<organism evidence="1">
    <name type="scientific">Glycine max</name>
    <name type="common">Soybean</name>
    <name type="synonym">Glycine hispida</name>
    <dbReference type="NCBI Taxonomy" id="3847"/>
    <lineage>
        <taxon>Eukaryota</taxon>
        <taxon>Viridiplantae</taxon>
        <taxon>Streptophyta</taxon>
        <taxon>Embryophyta</taxon>
        <taxon>Tracheophyta</taxon>
        <taxon>Spermatophyta</taxon>
        <taxon>Magnoliopsida</taxon>
        <taxon>eudicotyledons</taxon>
        <taxon>Gunneridae</taxon>
        <taxon>Pentapetalae</taxon>
        <taxon>rosids</taxon>
        <taxon>fabids</taxon>
        <taxon>Fabales</taxon>
        <taxon>Fabaceae</taxon>
        <taxon>Papilionoideae</taxon>
        <taxon>50 kb inversion clade</taxon>
        <taxon>NPAAA clade</taxon>
        <taxon>indigoferoid/millettioid clade</taxon>
        <taxon>Phaseoleae</taxon>
        <taxon>Glycine</taxon>
        <taxon>Glycine subgen. Soja</taxon>
    </lineage>
</organism>
<keyword evidence="1" id="KW-0808">Transferase</keyword>
<sequence length="80" mass="8625">MLITASNIAFFIPSPNSSVIMALAVAAPTLSSFLSKRLHSFSTLTLSPKPPLSLSSSFSPKTRFPILWEATTMISRARNA</sequence>
<feature type="non-terminal residue" evidence="1">
    <location>
        <position position="80"/>
    </location>
</feature>